<dbReference type="Gene3D" id="1.10.10.60">
    <property type="entry name" value="Homeodomain-like"/>
    <property type="match status" value="4"/>
</dbReference>
<evidence type="ECO:0000256" key="4">
    <source>
        <dbReference type="ARBA" id="ARBA00023242"/>
    </source>
</evidence>
<keyword evidence="9" id="KW-1185">Reference proteome</keyword>
<feature type="compositionally biased region" description="Polar residues" evidence="5">
    <location>
        <begin position="1028"/>
        <end position="1045"/>
    </location>
</feature>
<evidence type="ECO:0000259" key="7">
    <source>
        <dbReference type="PROSITE" id="PS51294"/>
    </source>
</evidence>
<feature type="region of interest" description="Disordered" evidence="5">
    <location>
        <begin position="1554"/>
        <end position="1587"/>
    </location>
</feature>
<dbReference type="Proteomes" id="UP001634394">
    <property type="component" value="Unassembled WGS sequence"/>
</dbReference>
<feature type="region of interest" description="Disordered" evidence="5">
    <location>
        <begin position="1469"/>
        <end position="1526"/>
    </location>
</feature>
<evidence type="ECO:0000256" key="2">
    <source>
        <dbReference type="ARBA" id="ARBA00023125"/>
    </source>
</evidence>
<feature type="domain" description="Myb-like" evidence="6">
    <location>
        <begin position="408"/>
        <end position="459"/>
    </location>
</feature>
<keyword evidence="4" id="KW-0539">Nucleus</keyword>
<dbReference type="EMBL" id="JBJQND010000007">
    <property type="protein sequence ID" value="KAL3871525.1"/>
    <property type="molecule type" value="Genomic_DNA"/>
</dbReference>
<name>A0ABD3WG71_SINWO</name>
<dbReference type="CDD" id="cd00167">
    <property type="entry name" value="SANT"/>
    <property type="match status" value="4"/>
</dbReference>
<dbReference type="PROSITE" id="PS51294">
    <property type="entry name" value="HTH_MYB"/>
    <property type="match status" value="4"/>
</dbReference>
<feature type="region of interest" description="Disordered" evidence="5">
    <location>
        <begin position="1689"/>
        <end position="1737"/>
    </location>
</feature>
<feature type="region of interest" description="Disordered" evidence="5">
    <location>
        <begin position="1028"/>
        <end position="1048"/>
    </location>
</feature>
<keyword evidence="3" id="KW-0804">Transcription</keyword>
<feature type="compositionally biased region" description="Acidic residues" evidence="5">
    <location>
        <begin position="29"/>
        <end position="39"/>
    </location>
</feature>
<keyword evidence="2" id="KW-0238">DNA-binding</keyword>
<dbReference type="PROSITE" id="PS50090">
    <property type="entry name" value="MYB_LIKE"/>
    <property type="match status" value="4"/>
</dbReference>
<feature type="domain" description="Myb-like" evidence="6">
    <location>
        <begin position="460"/>
        <end position="510"/>
    </location>
</feature>
<feature type="domain" description="HTH myb-type" evidence="7">
    <location>
        <begin position="464"/>
        <end position="514"/>
    </location>
</feature>
<evidence type="ECO:0000259" key="6">
    <source>
        <dbReference type="PROSITE" id="PS50090"/>
    </source>
</evidence>
<organism evidence="8 9">
    <name type="scientific">Sinanodonta woodiana</name>
    <name type="common">Chinese pond mussel</name>
    <name type="synonym">Anodonta woodiana</name>
    <dbReference type="NCBI Taxonomy" id="1069815"/>
    <lineage>
        <taxon>Eukaryota</taxon>
        <taxon>Metazoa</taxon>
        <taxon>Spiralia</taxon>
        <taxon>Lophotrochozoa</taxon>
        <taxon>Mollusca</taxon>
        <taxon>Bivalvia</taxon>
        <taxon>Autobranchia</taxon>
        <taxon>Heteroconchia</taxon>
        <taxon>Palaeoheterodonta</taxon>
        <taxon>Unionida</taxon>
        <taxon>Unionoidea</taxon>
        <taxon>Unionidae</taxon>
        <taxon>Unioninae</taxon>
        <taxon>Sinanodonta</taxon>
    </lineage>
</organism>
<feature type="compositionally biased region" description="Polar residues" evidence="5">
    <location>
        <begin position="1487"/>
        <end position="1510"/>
    </location>
</feature>
<dbReference type="PANTHER" id="PTHR46621">
    <property type="entry name" value="SNRNA-ACTIVATING PROTEIN COMPLEX SUBUNIT 4"/>
    <property type="match status" value="1"/>
</dbReference>
<evidence type="ECO:0000256" key="3">
    <source>
        <dbReference type="ARBA" id="ARBA00023163"/>
    </source>
</evidence>
<evidence type="ECO:0000313" key="8">
    <source>
        <dbReference type="EMBL" id="KAL3871525.1"/>
    </source>
</evidence>
<feature type="domain" description="Myb-like" evidence="6">
    <location>
        <begin position="358"/>
        <end position="404"/>
    </location>
</feature>
<keyword evidence="1" id="KW-0805">Transcription regulation</keyword>
<feature type="domain" description="HTH myb-type" evidence="7">
    <location>
        <begin position="301"/>
        <end position="357"/>
    </location>
</feature>
<feature type="domain" description="HTH myb-type" evidence="7">
    <location>
        <begin position="358"/>
        <end position="404"/>
    </location>
</feature>
<sequence length="1809" mass="207908">MDSKDSFVAESERKKLKEDIERLQLVLQEEDDTEFDTDSDANVLEVDTDDEEPDGDTKTFSISRPSTAGEHHTVSESYESECQELSSIHDLEQWHGDAETCLALNRFYQEALVDQLRKIEYALQENRENQRALEEEMGEKYVKKEKKVGKTKSIADYAMPYFKDKDGNCPKPNEDVLLKKRLGEHKQNFQLSASWHSVYRKELINAVKLDTLEKILRPCMSRLELEHEKMAKCKDNEETAACQERIDKINKEIEEKKQIPSEELLNQVDIDQVDWMKISAVHLNSRFSSKACEYMWKNALQPSINRSRWTKIEEDTLQQLVEIYEMHNWESIAKELATNRTPFQCLQHYQQHLAKSEKGEWTAEEDDLLKEVVDTCRGGQLTIQWYQVAYYLDGRSADDCRNRWVVLDPNIRRGKWTEQENCMLMAAIKLLGPHNWQRIKEFVPGRTSLQCRERWNNSLNPKLKHRSWSYDEDKKLLELVQEKGGKWSEIAAMLDGRTDNQVLQRHRRLQEWQKWTDAVEKQPDYVKDQLLSSFSKEKLKRIQEIKIASDTVKSVRESASEEFRQELQEIADRIRDSNMEISEMDYIRQQIDKETGGLVVPRPPLLKRFSVRKFSQTWKRREQLQSLIGFHVDKAIEKNQTQDLKAVAQEATRNVRPVAEIKGHDKWRLINHALKDKNPHEFTVREILDLSRQLADTGEIHPFEEKTRVNRFTVKKHGRSQDSFIKHNDLTRKLRKAIQCHSDKKYLRRRSQTGRPRKFYLFSYKGRQHPDTELFDEDQDAASKTTTVVLMKALGVDYRKIFSVVKSLTPDTEDDSTRTTVKRSKRRLSKDDGEEWEQELLPSYLVEDLEFVRSMMAGMKESEIELVDTKETHEDSPSEIKTCVEKRMLRELPPQLRYRQESACSIATKDKLKELITGVKKKVFESRDTQSLAGDKLKQETGTEQMFYVYPSTSSVDSQSKSASQSTIYNKRRTCLTSGQSQKLCLSNSTMKPLIGKSKSLEAYIVYPPVKKDLSSKDTTLEVPNEQMKGTVSEHNVCPQGTQKPVETRTTKETTITEYIVYPSRASTMNVQGTSWQQKKELAPTNPHCREKPINTESRPFCYDKSWTSEKTNEPIYVPVSKTQIKSNIETYIVYPNKPVNSNKEKKKACIILEDLKDSGQINAHDNQAQDKQLNMQHSNRQTTNQNSERTAIVTFKGQESCTREINQSKTQNMNQTPIKKPIHEVASNSGPNSEADETGKQMGNYITPEKYIVMVNPDCTQKSVSSTSNHDGQGIHNIIVPSNGQKAQATQSCTEGSQIVQQMAVSANEQLSQVTRSSTDSKHGIRTIQEIVVHPKIKKTLSLPYLPPNVTNMYGFRSLLLKRKGLIHDAGHWYNPKYYNRRSGTIANENDPDLTTAMDEMDEHADEEHCEPKKRHEYVYDKLYHLRGTPHFDILRERFKSLFTWCALMSTIYPPAEKDLAHIKQPSVVATTSGDPSEGKQEGNGDESNGINQTVNQTDSAEWSQNSYKSSKHGKNRGYPLVKVRRSRLKKTIAEKKATKEQRTILRGKDQLPVKRRPGRPKGYKLTRPYQKRPIPPPREGSQRHAALKVREEAEQKLHERKIKKEENKKKKELRILLPQERVGKRVSSWKDLIPSASKRQKLENDMYSNTYMNESSMEASLDSFEACSELVDSTSMVDSFVDGDEVEVEEGVGQEPNQKSQDNCGPAQNGDVNRTKTTETGGGDQGTSLVSLPVSRRTDTNQEFVLIPMTKDNKQVTMAIPVIQALSMLSQSAVVNTGLQDGTQVTVRSDTANLVKKEAGDPSNANV</sequence>
<dbReference type="GO" id="GO:0003677">
    <property type="term" value="F:DNA binding"/>
    <property type="evidence" value="ECO:0007669"/>
    <property type="project" value="UniProtKB-KW"/>
</dbReference>
<dbReference type="SMART" id="SM00717">
    <property type="entry name" value="SANT"/>
    <property type="match status" value="4"/>
</dbReference>
<evidence type="ECO:0000256" key="5">
    <source>
        <dbReference type="SAM" id="MobiDB-lite"/>
    </source>
</evidence>
<dbReference type="InterPro" id="IPR001005">
    <property type="entry name" value="SANT/Myb"/>
</dbReference>
<evidence type="ECO:0000313" key="9">
    <source>
        <dbReference type="Proteomes" id="UP001634394"/>
    </source>
</evidence>
<feature type="compositionally biased region" description="Basic residues" evidence="5">
    <location>
        <begin position="1555"/>
        <end position="1566"/>
    </location>
</feature>
<feature type="domain" description="Myb-like" evidence="6">
    <location>
        <begin position="301"/>
        <end position="353"/>
    </location>
</feature>
<proteinExistence type="predicted"/>
<dbReference type="InterPro" id="IPR017930">
    <property type="entry name" value="Myb_dom"/>
</dbReference>
<dbReference type="Pfam" id="PF00249">
    <property type="entry name" value="Myb_DNA-binding"/>
    <property type="match status" value="2"/>
</dbReference>
<dbReference type="SUPFAM" id="SSF46689">
    <property type="entry name" value="Homeodomain-like"/>
    <property type="match status" value="2"/>
</dbReference>
<dbReference type="InterPro" id="IPR009057">
    <property type="entry name" value="Homeodomain-like_sf"/>
</dbReference>
<dbReference type="Pfam" id="PF13921">
    <property type="entry name" value="Myb_DNA-bind_6"/>
    <property type="match status" value="1"/>
</dbReference>
<comment type="caution">
    <text evidence="8">The sequence shown here is derived from an EMBL/GenBank/DDBJ whole genome shotgun (WGS) entry which is preliminary data.</text>
</comment>
<dbReference type="InterPro" id="IPR051575">
    <property type="entry name" value="Myb-like_DNA-bd"/>
</dbReference>
<gene>
    <name evidence="8" type="ORF">ACJMK2_039518</name>
</gene>
<feature type="domain" description="HTH myb-type" evidence="7">
    <location>
        <begin position="408"/>
        <end position="463"/>
    </location>
</feature>
<evidence type="ECO:0008006" key="10">
    <source>
        <dbReference type="Google" id="ProtNLM"/>
    </source>
</evidence>
<reference evidence="8 9" key="1">
    <citation type="submission" date="2024-11" db="EMBL/GenBank/DDBJ databases">
        <title>Chromosome-level genome assembly of the freshwater bivalve Anodonta woodiana.</title>
        <authorList>
            <person name="Chen X."/>
        </authorList>
    </citation>
    <scope>NUCLEOTIDE SEQUENCE [LARGE SCALE GENOMIC DNA]</scope>
    <source>
        <strain evidence="8">MN2024</strain>
        <tissue evidence="8">Gills</tissue>
    </source>
</reference>
<evidence type="ECO:0000256" key="1">
    <source>
        <dbReference type="ARBA" id="ARBA00023015"/>
    </source>
</evidence>
<accession>A0ABD3WG71</accession>
<dbReference type="PANTHER" id="PTHR46621:SF1">
    <property type="entry name" value="SNRNA-ACTIVATING PROTEIN COMPLEX SUBUNIT 4"/>
    <property type="match status" value="1"/>
</dbReference>
<feature type="region of interest" description="Disordered" evidence="5">
    <location>
        <begin position="29"/>
        <end position="79"/>
    </location>
</feature>
<protein>
    <recommendedName>
        <fullName evidence="10">snRNA-activating protein complex subunit 4</fullName>
    </recommendedName>
</protein>